<dbReference type="Gene3D" id="2.130.10.10">
    <property type="entry name" value="YVTN repeat-like/Quinoprotein amine dehydrogenase"/>
    <property type="match status" value="3"/>
</dbReference>
<dbReference type="Proteomes" id="UP000609064">
    <property type="component" value="Unassembled WGS sequence"/>
</dbReference>
<dbReference type="InterPro" id="IPR015943">
    <property type="entry name" value="WD40/YVTN_repeat-like_dom_sf"/>
</dbReference>
<dbReference type="InterPro" id="IPR052025">
    <property type="entry name" value="Xyloglucanase_GH74"/>
</dbReference>
<dbReference type="Pfam" id="PF18962">
    <property type="entry name" value="Por_Secre_tail"/>
    <property type="match status" value="1"/>
</dbReference>
<feature type="domain" description="Sortilin N-terminal" evidence="2">
    <location>
        <begin position="208"/>
        <end position="329"/>
    </location>
</feature>
<keyword evidence="5" id="KW-1185">Reference proteome</keyword>
<name>A0A916Z2K9_9BACT</name>
<dbReference type="Pfam" id="PF15902">
    <property type="entry name" value="Sortilin-Vps10"/>
    <property type="match status" value="1"/>
</dbReference>
<evidence type="ECO:0000313" key="4">
    <source>
        <dbReference type="EMBL" id="GGD73797.1"/>
    </source>
</evidence>
<dbReference type="SUPFAM" id="SSF110296">
    <property type="entry name" value="Oligoxyloglucan reducing end-specific cellobiohydrolase"/>
    <property type="match status" value="1"/>
</dbReference>
<dbReference type="AlphaFoldDB" id="A0A916Z2K9"/>
<keyword evidence="1" id="KW-0677">Repeat</keyword>
<evidence type="ECO:0000256" key="1">
    <source>
        <dbReference type="ARBA" id="ARBA00022737"/>
    </source>
</evidence>
<sequence length="878" mass="98153">MKRTFTLFFLLYSIVIVAQTLPESIPSLNESKNLFQHEQQFRDWLYRQPKGTRGWKWMARYEHELLRRIDTTGNMPSSDLLLKANNNIENLRKNSENARQKASSWVPVGPYGSSELFGIGRVNCIAFHPKDSLTFYIGFGQGGIWKTTNGGESYTPLGDNLPILRVSGITLDPNNPDIIYISLADFAYIGYDLYTADRKRNTYYGIGVWKSTNGGKTWQQTGLKNQLSEGITSITRTIWVNPQNSKEVVVVGTKGIFKSFDGGDTWSTKVLDKMTSALVQHPTNSNILFASAVYVASTKQGEAGIWKSEDAGNTWRILSTGIGKATVQRVEVAISPTSPNLIYAVSCDINNGFEGFYKSTDNGETWQKSAFRGNLLSTAYSGTGGQGFYDLCIMVHPTKPQTVYVGGLILNESNDGGTTWRPATGYTTIHPDQHAFGYNPLNKTIYLCNDGGVYATKEIIASTIANLSWKFVSKGVNATSCYRLGLSQDGKKILTGAQDNNMFLTQDNKPWTSEFDGDGMEGAISKNYAYGSSQYGFISFFDLNDARKQEAAIFPPQANNDTGEWTTPFIINEKSNQVIIAGGNVHKLDVAQERSKLNTISNFKIYGTTRYPQVSTALAVPKSDANTIYIAKKATPLLKQSSELWRTVNNGEFWENITNDIYKDSYVTYLTVDDNFPDRVWATLSNFEEGKKVYYSSNGGKNWENISYNLPNLPANTIVYQTDTETDILYVGMDIGVYYLVEGTKEWKPLITNLPNVIVHELEINQTTKKLYAATFGRGIWMTDLLTEKSPQSDDFYGMEASLYPNPNNGTFKLKANYNNIEKIQVIDILGRVRFEESLQPKALKYGKQFEVNSLNSGIYFVRLVSGNLSKIIKMAVN</sequence>
<gene>
    <name evidence="4" type="ORF">GCM10011514_42410</name>
</gene>
<accession>A0A916Z2K9</accession>
<dbReference type="RefSeq" id="WP_188769151.1">
    <property type="nucleotide sequence ID" value="NZ_BMKK01000010.1"/>
</dbReference>
<dbReference type="EMBL" id="BMKK01000010">
    <property type="protein sequence ID" value="GGD73797.1"/>
    <property type="molecule type" value="Genomic_DNA"/>
</dbReference>
<protein>
    <recommendedName>
        <fullName evidence="6">T9SS C-terminal target domain-containing protein</fullName>
    </recommendedName>
</protein>
<dbReference type="InterPro" id="IPR031778">
    <property type="entry name" value="Sortilin_N"/>
</dbReference>
<dbReference type="GO" id="GO:0010411">
    <property type="term" value="P:xyloglucan metabolic process"/>
    <property type="evidence" value="ECO:0007669"/>
    <property type="project" value="TreeGrafter"/>
</dbReference>
<dbReference type="InterPro" id="IPR026444">
    <property type="entry name" value="Secre_tail"/>
</dbReference>
<evidence type="ECO:0000259" key="3">
    <source>
        <dbReference type="Pfam" id="PF18962"/>
    </source>
</evidence>
<dbReference type="NCBIfam" id="TIGR04183">
    <property type="entry name" value="Por_Secre_tail"/>
    <property type="match status" value="1"/>
</dbReference>
<dbReference type="PANTHER" id="PTHR43739:SF5">
    <property type="entry name" value="EXO-ALPHA-SIALIDASE"/>
    <property type="match status" value="1"/>
</dbReference>
<evidence type="ECO:0000313" key="5">
    <source>
        <dbReference type="Proteomes" id="UP000609064"/>
    </source>
</evidence>
<reference evidence="4" key="2">
    <citation type="submission" date="2020-09" db="EMBL/GenBank/DDBJ databases">
        <authorList>
            <person name="Sun Q."/>
            <person name="Zhou Y."/>
        </authorList>
    </citation>
    <scope>NUCLEOTIDE SEQUENCE</scope>
    <source>
        <strain evidence="4">CGMCC 1.15958</strain>
    </source>
</reference>
<evidence type="ECO:0008006" key="6">
    <source>
        <dbReference type="Google" id="ProtNLM"/>
    </source>
</evidence>
<feature type="domain" description="Secretion system C-terminal sorting" evidence="3">
    <location>
        <begin position="803"/>
        <end position="874"/>
    </location>
</feature>
<dbReference type="PANTHER" id="PTHR43739">
    <property type="entry name" value="XYLOGLUCANASE (EUROFUNG)"/>
    <property type="match status" value="1"/>
</dbReference>
<reference evidence="4" key="1">
    <citation type="journal article" date="2014" name="Int. J. Syst. Evol. Microbiol.">
        <title>Complete genome sequence of Corynebacterium casei LMG S-19264T (=DSM 44701T), isolated from a smear-ripened cheese.</title>
        <authorList>
            <consortium name="US DOE Joint Genome Institute (JGI-PGF)"/>
            <person name="Walter F."/>
            <person name="Albersmeier A."/>
            <person name="Kalinowski J."/>
            <person name="Ruckert C."/>
        </authorList>
    </citation>
    <scope>NUCLEOTIDE SEQUENCE</scope>
    <source>
        <strain evidence="4">CGMCC 1.15958</strain>
    </source>
</reference>
<organism evidence="4 5">
    <name type="scientific">Emticicia aquatilis</name>
    <dbReference type="NCBI Taxonomy" id="1537369"/>
    <lineage>
        <taxon>Bacteria</taxon>
        <taxon>Pseudomonadati</taxon>
        <taxon>Bacteroidota</taxon>
        <taxon>Cytophagia</taxon>
        <taxon>Cytophagales</taxon>
        <taxon>Leadbetterellaceae</taxon>
        <taxon>Emticicia</taxon>
    </lineage>
</organism>
<comment type="caution">
    <text evidence="4">The sequence shown here is derived from an EMBL/GenBank/DDBJ whole genome shotgun (WGS) entry which is preliminary data.</text>
</comment>
<dbReference type="CDD" id="cd15482">
    <property type="entry name" value="Sialidase_non-viral"/>
    <property type="match status" value="1"/>
</dbReference>
<evidence type="ECO:0000259" key="2">
    <source>
        <dbReference type="Pfam" id="PF15902"/>
    </source>
</evidence>
<proteinExistence type="predicted"/>